<dbReference type="PANTHER" id="PTHR28088:SF5">
    <property type="entry name" value="TRANSCRIPTIONAL ACTIVATOR HAA1-RELATED"/>
    <property type="match status" value="1"/>
</dbReference>
<dbReference type="PRINTS" id="PR00617">
    <property type="entry name" value="COPPERFIST"/>
</dbReference>
<dbReference type="Pfam" id="PF00649">
    <property type="entry name" value="Copper-fist"/>
    <property type="match status" value="1"/>
</dbReference>
<reference evidence="10" key="1">
    <citation type="submission" date="2023-01" db="EMBL/GenBank/DDBJ databases">
        <title>The growth and conidiation of Purpureocillium lavendulum are regulated by nitrogen source and histone H3K14 acetylation.</title>
        <authorList>
            <person name="Tang P."/>
            <person name="Han J."/>
            <person name="Zhang C."/>
            <person name="Tang P."/>
            <person name="Qi F."/>
            <person name="Zhang K."/>
            <person name="Liang L."/>
        </authorList>
    </citation>
    <scope>NUCLEOTIDE SEQUENCE</scope>
    <source>
        <strain evidence="10">YMF1.00683</strain>
    </source>
</reference>
<evidence type="ECO:0000256" key="8">
    <source>
        <dbReference type="SAM" id="MobiDB-lite"/>
    </source>
</evidence>
<protein>
    <submittedName>
        <fullName evidence="10">Copper fist DNA binding domain-containing protein</fullName>
    </submittedName>
</protein>
<keyword evidence="4" id="KW-0186">Copper</keyword>
<dbReference type="GO" id="GO:0006878">
    <property type="term" value="P:intracellular copper ion homeostasis"/>
    <property type="evidence" value="ECO:0007669"/>
    <property type="project" value="TreeGrafter"/>
</dbReference>
<dbReference type="InterPro" id="IPR001083">
    <property type="entry name" value="Cu_fist_DNA-bd_dom"/>
</dbReference>
<dbReference type="GO" id="GO:0005507">
    <property type="term" value="F:copper ion binding"/>
    <property type="evidence" value="ECO:0007669"/>
    <property type="project" value="InterPro"/>
</dbReference>
<dbReference type="Gene3D" id="3.90.430.10">
    <property type="entry name" value="Copper fist DNA-binding domain"/>
    <property type="match status" value="1"/>
</dbReference>
<dbReference type="GO" id="GO:0045944">
    <property type="term" value="P:positive regulation of transcription by RNA polymerase II"/>
    <property type="evidence" value="ECO:0007669"/>
    <property type="project" value="TreeGrafter"/>
</dbReference>
<feature type="domain" description="Copper-fist" evidence="9">
    <location>
        <begin position="1"/>
        <end position="39"/>
    </location>
</feature>
<dbReference type="GO" id="GO:0000981">
    <property type="term" value="F:DNA-binding transcription factor activity, RNA polymerase II-specific"/>
    <property type="evidence" value="ECO:0007669"/>
    <property type="project" value="TreeGrafter"/>
</dbReference>
<proteinExistence type="predicted"/>
<dbReference type="SUPFAM" id="SSF57879">
    <property type="entry name" value="Zinc domain conserved in yeast copper-regulated transcription factors"/>
    <property type="match status" value="1"/>
</dbReference>
<evidence type="ECO:0000256" key="4">
    <source>
        <dbReference type="ARBA" id="ARBA00023008"/>
    </source>
</evidence>
<dbReference type="InterPro" id="IPR051763">
    <property type="entry name" value="Copper_Homeo_Regul"/>
</dbReference>
<comment type="subcellular location">
    <subcellularLocation>
        <location evidence="1">Nucleus</location>
    </subcellularLocation>
</comment>
<keyword evidence="5" id="KW-0805">Transcription regulation</keyword>
<dbReference type="AlphaFoldDB" id="A0AB34G5S4"/>
<keyword evidence="7" id="KW-0539">Nucleus</keyword>
<comment type="caution">
    <text evidence="10">The sequence shown here is derived from an EMBL/GenBank/DDBJ whole genome shotgun (WGS) entry which is preliminary data.</text>
</comment>
<keyword evidence="3" id="KW-0862">Zinc</keyword>
<evidence type="ECO:0000256" key="6">
    <source>
        <dbReference type="ARBA" id="ARBA00023163"/>
    </source>
</evidence>
<evidence type="ECO:0000256" key="2">
    <source>
        <dbReference type="ARBA" id="ARBA00022723"/>
    </source>
</evidence>
<evidence type="ECO:0000256" key="1">
    <source>
        <dbReference type="ARBA" id="ARBA00004123"/>
    </source>
</evidence>
<dbReference type="SMART" id="SM01090">
    <property type="entry name" value="Copper-fist"/>
    <property type="match status" value="1"/>
</dbReference>
<keyword evidence="11" id="KW-1185">Reference proteome</keyword>
<name>A0AB34G5S4_9HYPO</name>
<dbReference type="GO" id="GO:0005634">
    <property type="term" value="C:nucleus"/>
    <property type="evidence" value="ECO:0007669"/>
    <property type="project" value="UniProtKB-SubCell"/>
</dbReference>
<keyword evidence="6" id="KW-0804">Transcription</keyword>
<dbReference type="Proteomes" id="UP001163105">
    <property type="component" value="Unassembled WGS sequence"/>
</dbReference>
<dbReference type="SMART" id="SM00412">
    <property type="entry name" value="Cu_FIST"/>
    <property type="match status" value="1"/>
</dbReference>
<evidence type="ECO:0000313" key="11">
    <source>
        <dbReference type="Proteomes" id="UP001163105"/>
    </source>
</evidence>
<dbReference type="InterPro" id="IPR036395">
    <property type="entry name" value="Cu_fist_DNA-bd_dom_sf"/>
</dbReference>
<dbReference type="FunFam" id="3.90.430.10:FF:000001">
    <property type="entry name" value="Copper fist DNA-binding protein"/>
    <property type="match status" value="1"/>
</dbReference>
<gene>
    <name evidence="10" type="ORF">O9K51_01630</name>
</gene>
<dbReference type="EMBL" id="JAQHRD010000001">
    <property type="protein sequence ID" value="KAJ6446857.1"/>
    <property type="molecule type" value="Genomic_DNA"/>
</dbReference>
<feature type="compositionally biased region" description="Polar residues" evidence="8">
    <location>
        <begin position="105"/>
        <end position="126"/>
    </location>
</feature>
<accession>A0AB34G5S4</accession>
<feature type="compositionally biased region" description="Low complexity" evidence="8">
    <location>
        <begin position="132"/>
        <end position="143"/>
    </location>
</feature>
<sequence length="295" mass="31353">MIINGETYACEACIRGHRTANCQHKDRPLQLIKKKGRPVSQCNHCRSMRQARSAHVKCECAKRAREGKLDQATVNGGREPCRCFEDGVCRCAFKRDHTGADVLSPSGSEQGTNASSVRAANSSPETQGCCGTPSTTAPTSDAPSRLDGVSALDAQLPPPPVDDMMDFGTSWLDAIPHNIGADFADGEPFDFANLDMQPGSFDFAAVNDVPPAPGATHMPALDEVPESMVALSNHDMASHGMDPAAAEWMPNQYGGQDISVFGVPESAWLASLGMSDSKIELLPGDEEAGRTAHGQ</sequence>
<dbReference type="GO" id="GO:0006879">
    <property type="term" value="P:intracellular iron ion homeostasis"/>
    <property type="evidence" value="ECO:0007669"/>
    <property type="project" value="TreeGrafter"/>
</dbReference>
<feature type="region of interest" description="Disordered" evidence="8">
    <location>
        <begin position="100"/>
        <end position="154"/>
    </location>
</feature>
<dbReference type="PROSITE" id="PS50073">
    <property type="entry name" value="COPPER_FIST_2"/>
    <property type="match status" value="1"/>
</dbReference>
<keyword evidence="2" id="KW-0479">Metal-binding</keyword>
<evidence type="ECO:0000259" key="9">
    <source>
        <dbReference type="PROSITE" id="PS50073"/>
    </source>
</evidence>
<dbReference type="GO" id="GO:0000978">
    <property type="term" value="F:RNA polymerase II cis-regulatory region sequence-specific DNA binding"/>
    <property type="evidence" value="ECO:0007669"/>
    <property type="project" value="TreeGrafter"/>
</dbReference>
<evidence type="ECO:0000256" key="7">
    <source>
        <dbReference type="ARBA" id="ARBA00023242"/>
    </source>
</evidence>
<evidence type="ECO:0000256" key="3">
    <source>
        <dbReference type="ARBA" id="ARBA00022833"/>
    </source>
</evidence>
<evidence type="ECO:0000256" key="5">
    <source>
        <dbReference type="ARBA" id="ARBA00023015"/>
    </source>
</evidence>
<organism evidence="10 11">
    <name type="scientific">Purpureocillium lavendulum</name>
    <dbReference type="NCBI Taxonomy" id="1247861"/>
    <lineage>
        <taxon>Eukaryota</taxon>
        <taxon>Fungi</taxon>
        <taxon>Dikarya</taxon>
        <taxon>Ascomycota</taxon>
        <taxon>Pezizomycotina</taxon>
        <taxon>Sordariomycetes</taxon>
        <taxon>Hypocreomycetidae</taxon>
        <taxon>Hypocreales</taxon>
        <taxon>Ophiocordycipitaceae</taxon>
        <taxon>Purpureocillium</taxon>
    </lineage>
</organism>
<evidence type="ECO:0000313" key="10">
    <source>
        <dbReference type="EMBL" id="KAJ6446857.1"/>
    </source>
</evidence>
<dbReference type="PANTHER" id="PTHR28088">
    <property type="entry name" value="TRANSCRIPTIONAL ACTIVATOR HAA1-RELATED"/>
    <property type="match status" value="1"/>
</dbReference>